<dbReference type="GO" id="GO:0043165">
    <property type="term" value="P:Gram-negative-bacterium-type cell outer membrane assembly"/>
    <property type="evidence" value="ECO:0007669"/>
    <property type="project" value="UniProtKB-UniRule"/>
</dbReference>
<evidence type="ECO:0000313" key="3">
    <source>
        <dbReference type="EMBL" id="PTQ75244.1"/>
    </source>
</evidence>
<organism evidence="3 4">
    <name type="scientific">Celeribacter persicus</name>
    <dbReference type="NCBI Taxonomy" id="1651082"/>
    <lineage>
        <taxon>Bacteria</taxon>
        <taxon>Pseudomonadati</taxon>
        <taxon>Pseudomonadota</taxon>
        <taxon>Alphaproteobacteria</taxon>
        <taxon>Rhodobacterales</taxon>
        <taxon>Roseobacteraceae</taxon>
        <taxon>Celeribacter</taxon>
    </lineage>
</organism>
<feature type="domain" description="LptD C-terminal" evidence="2">
    <location>
        <begin position="288"/>
        <end position="649"/>
    </location>
</feature>
<accession>A0A2T5HUJ0</accession>
<feature type="chain" id="PRO_5015794844" description="LPS-assembly protein LptD" evidence="1">
    <location>
        <begin position="19"/>
        <end position="721"/>
    </location>
</feature>
<sequence precursor="true">MTAACPAPLFRFARPLRAPLTAFALSAALVVGGPAMTQSNSEPPSALMADSVSFDGTFLIATGAVEVLRGDTRLTATRITYNQETGALTIDGPIRLTESGGETEILASSAEIDTELKNGLLMSARMVIDRQMQLAAARLDVVEGRYTRLEKTVASTCEVCVGRPVPLWEIRASEVIHDNETRQLYFTDAHLRIVDIPVLWLPRFRVPDPTVERTNGFLIPEIRTDSTLGTGIEIPYFITLGDHRDLTVSPYLATHTTTLNLRYRQAFVHGDLELNGAISSDDTRNGLRAYLFAEGNWRLDNGLNLGFDLRATSDIAYLLDYGYYDGDYLPSKVTVSRYREDEAIGGQFVYSRSLRDADVVIEDTLPFLLGEFSYEHLYQPARLPGQLSFGLSASTSYRDSEADIEGYDVLRLGAEGRWSGSAVFGPGLKLENAAALYVDGYVQQQYSAYENHVTQLTGSAETRLSWPLTRVTASGASELLEPLLQLGWADTTGGDVPNTDSRFVEFDEGNLLTLARFPGADRRETGLTAAAGLRFSHYGERADYGLTLGRVLNLEDHDAYSVSSGLSGQSSDWLLGAGLRFANGFAANTRALVTEDAEITKWETRLDLSRPRYSIGSSYAYVIADAYEDRDTDLNEFGFDGSVKLAQNWSATAQYLYDFNEDEATRAGLGLQFQNECTRLKLELTRRYWDTDSLDPTTRVAFSVGFGAFGTGAQKTGSCAF</sequence>
<comment type="caution">
    <text evidence="3">The sequence shown here is derived from an EMBL/GenBank/DDBJ whole genome shotgun (WGS) entry which is preliminary data.</text>
</comment>
<proteinExistence type="inferred from homology"/>
<name>A0A2T5HUJ0_9RHOB</name>
<dbReference type="InterPro" id="IPR007543">
    <property type="entry name" value="LptD_C"/>
</dbReference>
<dbReference type="HAMAP" id="MF_01411">
    <property type="entry name" value="LPS_assembly_LptD"/>
    <property type="match status" value="1"/>
</dbReference>
<comment type="similarity">
    <text evidence="1">Belongs to the LptD family.</text>
</comment>
<dbReference type="Pfam" id="PF04453">
    <property type="entry name" value="LptD"/>
    <property type="match status" value="1"/>
</dbReference>
<dbReference type="PANTHER" id="PTHR30189">
    <property type="entry name" value="LPS-ASSEMBLY PROTEIN"/>
    <property type="match status" value="1"/>
</dbReference>
<evidence type="ECO:0000256" key="1">
    <source>
        <dbReference type="HAMAP-Rule" id="MF_01411"/>
    </source>
</evidence>
<dbReference type="GO" id="GO:0015920">
    <property type="term" value="P:lipopolysaccharide transport"/>
    <property type="evidence" value="ECO:0007669"/>
    <property type="project" value="InterPro"/>
</dbReference>
<dbReference type="GO" id="GO:1990351">
    <property type="term" value="C:transporter complex"/>
    <property type="evidence" value="ECO:0007669"/>
    <property type="project" value="TreeGrafter"/>
</dbReference>
<reference evidence="3 4" key="1">
    <citation type="submission" date="2018-04" db="EMBL/GenBank/DDBJ databases">
        <title>Genomic Encyclopedia of Archaeal and Bacterial Type Strains, Phase II (KMG-II): from individual species to whole genera.</title>
        <authorList>
            <person name="Goeker M."/>
        </authorList>
    </citation>
    <scope>NUCLEOTIDE SEQUENCE [LARGE SCALE GENOMIC DNA]</scope>
    <source>
        <strain evidence="3 4">DSM 100434</strain>
    </source>
</reference>
<dbReference type="Proteomes" id="UP000244077">
    <property type="component" value="Unassembled WGS sequence"/>
</dbReference>
<keyword evidence="1" id="KW-0998">Cell outer membrane</keyword>
<dbReference type="InterPro" id="IPR050218">
    <property type="entry name" value="LptD"/>
</dbReference>
<comment type="subunit">
    <text evidence="1">Component of the lipopolysaccharide transport and assembly complex.</text>
</comment>
<dbReference type="PANTHER" id="PTHR30189:SF1">
    <property type="entry name" value="LPS-ASSEMBLY PROTEIN LPTD"/>
    <property type="match status" value="1"/>
</dbReference>
<protein>
    <recommendedName>
        <fullName evidence="1">LPS-assembly protein LptD</fullName>
    </recommendedName>
</protein>
<feature type="signal peptide" evidence="1">
    <location>
        <begin position="1"/>
        <end position="18"/>
    </location>
</feature>
<dbReference type="EMBL" id="QAOH01000002">
    <property type="protein sequence ID" value="PTQ75244.1"/>
    <property type="molecule type" value="Genomic_DNA"/>
</dbReference>
<keyword evidence="4" id="KW-1185">Reference proteome</keyword>
<keyword evidence="1" id="KW-0732">Signal</keyword>
<comment type="subcellular location">
    <subcellularLocation>
        <location evidence="1">Cell outer membrane</location>
    </subcellularLocation>
</comment>
<gene>
    <name evidence="1" type="primary">lptD</name>
    <name evidence="3" type="ORF">C8N42_102163</name>
</gene>
<evidence type="ECO:0000313" key="4">
    <source>
        <dbReference type="Proteomes" id="UP000244077"/>
    </source>
</evidence>
<evidence type="ECO:0000259" key="2">
    <source>
        <dbReference type="Pfam" id="PF04453"/>
    </source>
</evidence>
<dbReference type="RefSeq" id="WP_170109188.1">
    <property type="nucleotide sequence ID" value="NZ_QAOH01000002.1"/>
</dbReference>
<keyword evidence="1" id="KW-0472">Membrane</keyword>
<dbReference type="InterPro" id="IPR020889">
    <property type="entry name" value="LipoPS_assembly_LptD"/>
</dbReference>
<comment type="function">
    <text evidence="1">Involved in the assembly of lipopolysaccharide (LPS) at the surface of the outer membrane.</text>
</comment>
<dbReference type="GO" id="GO:0009279">
    <property type="term" value="C:cell outer membrane"/>
    <property type="evidence" value="ECO:0007669"/>
    <property type="project" value="UniProtKB-SubCell"/>
</dbReference>
<dbReference type="AlphaFoldDB" id="A0A2T5HUJ0"/>
<comment type="caution">
    <text evidence="1">Lacks conserved residue(s) required for the propagation of feature annotation.</text>
</comment>